<dbReference type="Gene3D" id="3.20.20.100">
    <property type="entry name" value="NADP-dependent oxidoreductase domain"/>
    <property type="match status" value="1"/>
</dbReference>
<feature type="domain" description="NADP-dependent oxidoreductase" evidence="4">
    <location>
        <begin position="33"/>
        <end position="166"/>
    </location>
</feature>
<evidence type="ECO:0000256" key="3">
    <source>
        <dbReference type="ARBA" id="ARBA00023002"/>
    </source>
</evidence>
<dbReference type="OrthoDB" id="9804790at2"/>
<reference evidence="5 6" key="1">
    <citation type="submission" date="2019-09" db="EMBL/GenBank/DDBJ databases">
        <title>Phylogeny of genus Pseudoclavibacter and closely related genus.</title>
        <authorList>
            <person name="Li Y."/>
        </authorList>
    </citation>
    <scope>NUCLEOTIDE SEQUENCE [LARGE SCALE GENOMIC DNA]</scope>
    <source>
        <strain evidence="5 6">DSM 23821</strain>
    </source>
</reference>
<dbReference type="Pfam" id="PF00248">
    <property type="entry name" value="Aldo_ket_red"/>
    <property type="match status" value="1"/>
</dbReference>
<dbReference type="PANTHER" id="PTHR43827">
    <property type="entry name" value="2,5-DIKETO-D-GLUCONIC ACID REDUCTASE"/>
    <property type="match status" value="1"/>
</dbReference>
<sequence length="276" mass="28546">MDPLTTRTVRLEDGMHLPAVGITAGDPERGASADEIVAAVRAGYRLLDSAGDPAAEIAVASAVARLLADGVVRRRELALTAQLPAGATDYDAARAAIDDSLERLDTGQIELYLLPCAGVSGSEPLGSWRALIEARSEGIIDSIGLADAAPELVNTLIDAFGVVPTVNRLAVSPEHPRTAERAGYEALEIVVEARDALGGPRGLGELATRIFDGIAAAHAVTREQAVVAWHLQEGLLPLVALHGGQVPDALPGSRHPVIGAEELAAVREVADRGAAG</sequence>
<evidence type="ECO:0000313" key="5">
    <source>
        <dbReference type="EMBL" id="KAB1662551.1"/>
    </source>
</evidence>
<dbReference type="Proteomes" id="UP000467240">
    <property type="component" value="Unassembled WGS sequence"/>
</dbReference>
<dbReference type="GO" id="GO:0016616">
    <property type="term" value="F:oxidoreductase activity, acting on the CH-OH group of donors, NAD or NADP as acceptor"/>
    <property type="evidence" value="ECO:0007669"/>
    <property type="project" value="UniProtKB-ARBA"/>
</dbReference>
<name>A0A7J5C1P6_9MICO</name>
<dbReference type="SUPFAM" id="SSF51430">
    <property type="entry name" value="NAD(P)-linked oxidoreductase"/>
    <property type="match status" value="1"/>
</dbReference>
<keyword evidence="3" id="KW-0560">Oxidoreductase</keyword>
<evidence type="ECO:0000256" key="2">
    <source>
        <dbReference type="ARBA" id="ARBA00022857"/>
    </source>
</evidence>
<evidence type="ECO:0000256" key="1">
    <source>
        <dbReference type="ARBA" id="ARBA00007905"/>
    </source>
</evidence>
<gene>
    <name evidence="5" type="ORF">F8O01_00985</name>
</gene>
<protein>
    <submittedName>
        <fullName evidence="5">Aldo/keto reductase</fullName>
    </submittedName>
</protein>
<dbReference type="PRINTS" id="PR00069">
    <property type="entry name" value="ALDKETRDTASE"/>
</dbReference>
<dbReference type="InterPro" id="IPR020471">
    <property type="entry name" value="AKR"/>
</dbReference>
<accession>A0A7J5C1P6</accession>
<comment type="caution">
    <text evidence="5">The sequence shown here is derived from an EMBL/GenBank/DDBJ whole genome shotgun (WGS) entry which is preliminary data.</text>
</comment>
<dbReference type="RefSeq" id="WP_158038984.1">
    <property type="nucleotide sequence ID" value="NZ_JACCFV010000001.1"/>
</dbReference>
<keyword evidence="6" id="KW-1185">Reference proteome</keyword>
<organism evidence="5 6">
    <name type="scientific">Pseudoclavibacter chungangensis</name>
    <dbReference type="NCBI Taxonomy" id="587635"/>
    <lineage>
        <taxon>Bacteria</taxon>
        <taxon>Bacillati</taxon>
        <taxon>Actinomycetota</taxon>
        <taxon>Actinomycetes</taxon>
        <taxon>Micrococcales</taxon>
        <taxon>Microbacteriaceae</taxon>
        <taxon>Pseudoclavibacter</taxon>
    </lineage>
</organism>
<dbReference type="EMBL" id="WBJZ01000001">
    <property type="protein sequence ID" value="KAB1662551.1"/>
    <property type="molecule type" value="Genomic_DNA"/>
</dbReference>
<dbReference type="AlphaFoldDB" id="A0A7J5C1P6"/>
<dbReference type="PANTHER" id="PTHR43827:SF3">
    <property type="entry name" value="NADP-DEPENDENT OXIDOREDUCTASE DOMAIN-CONTAINING PROTEIN"/>
    <property type="match status" value="1"/>
</dbReference>
<evidence type="ECO:0000259" key="4">
    <source>
        <dbReference type="Pfam" id="PF00248"/>
    </source>
</evidence>
<comment type="similarity">
    <text evidence="1">Belongs to the aldo/keto reductase family.</text>
</comment>
<proteinExistence type="inferred from homology"/>
<keyword evidence="2" id="KW-0521">NADP</keyword>
<dbReference type="InterPro" id="IPR036812">
    <property type="entry name" value="NAD(P)_OxRdtase_dom_sf"/>
</dbReference>
<dbReference type="InterPro" id="IPR023210">
    <property type="entry name" value="NADP_OxRdtase_dom"/>
</dbReference>
<evidence type="ECO:0000313" key="6">
    <source>
        <dbReference type="Proteomes" id="UP000467240"/>
    </source>
</evidence>